<evidence type="ECO:0000313" key="1">
    <source>
        <dbReference type="EMBL" id="KAK1513464.1"/>
    </source>
</evidence>
<dbReference type="Proteomes" id="UP001240678">
    <property type="component" value="Unassembled WGS sequence"/>
</dbReference>
<protein>
    <submittedName>
        <fullName evidence="1">Uncharacterized protein</fullName>
    </submittedName>
</protein>
<gene>
    <name evidence="1" type="ORF">CCOS01_14406</name>
</gene>
<dbReference type="EMBL" id="MOOE01000020">
    <property type="protein sequence ID" value="KAK1513464.1"/>
    <property type="molecule type" value="Genomic_DNA"/>
</dbReference>
<dbReference type="GeneID" id="85346097"/>
<dbReference type="AlphaFoldDB" id="A0AAJ0DUC8"/>
<organism evidence="1 2">
    <name type="scientific">Colletotrichum costaricense</name>
    <dbReference type="NCBI Taxonomy" id="1209916"/>
    <lineage>
        <taxon>Eukaryota</taxon>
        <taxon>Fungi</taxon>
        <taxon>Dikarya</taxon>
        <taxon>Ascomycota</taxon>
        <taxon>Pezizomycotina</taxon>
        <taxon>Sordariomycetes</taxon>
        <taxon>Hypocreomycetidae</taxon>
        <taxon>Glomerellales</taxon>
        <taxon>Glomerellaceae</taxon>
        <taxon>Colletotrichum</taxon>
        <taxon>Colletotrichum acutatum species complex</taxon>
    </lineage>
</organism>
<comment type="caution">
    <text evidence="1">The sequence shown here is derived from an EMBL/GenBank/DDBJ whole genome shotgun (WGS) entry which is preliminary data.</text>
</comment>
<keyword evidence="2" id="KW-1185">Reference proteome</keyword>
<sequence>MVDVVLGMTRRRRHWDASATAGLRLRPVAANGSEVSALTASQLRPMTGAVGCWVTPECSAFSSSSRR</sequence>
<proteinExistence type="predicted"/>
<evidence type="ECO:0000313" key="2">
    <source>
        <dbReference type="Proteomes" id="UP001240678"/>
    </source>
</evidence>
<dbReference type="RefSeq" id="XP_060307035.1">
    <property type="nucleotide sequence ID" value="XM_060462550.1"/>
</dbReference>
<accession>A0AAJ0DUC8</accession>
<name>A0AAJ0DUC8_9PEZI</name>
<reference evidence="1 2" key="1">
    <citation type="submission" date="2016-10" db="EMBL/GenBank/DDBJ databases">
        <title>The genome sequence of Colletotrichum fioriniae PJ7.</title>
        <authorList>
            <person name="Baroncelli R."/>
        </authorList>
    </citation>
    <scope>NUCLEOTIDE SEQUENCE [LARGE SCALE GENOMIC DNA]</scope>
    <source>
        <strain evidence="1 2">IMI 309622</strain>
    </source>
</reference>